<protein>
    <submittedName>
        <fullName evidence="2">Uncharacterized protein</fullName>
    </submittedName>
</protein>
<organism evidence="2 3">
    <name type="scientific">Amblyomma americanum</name>
    <name type="common">Lone star tick</name>
    <dbReference type="NCBI Taxonomy" id="6943"/>
    <lineage>
        <taxon>Eukaryota</taxon>
        <taxon>Metazoa</taxon>
        <taxon>Ecdysozoa</taxon>
        <taxon>Arthropoda</taxon>
        <taxon>Chelicerata</taxon>
        <taxon>Arachnida</taxon>
        <taxon>Acari</taxon>
        <taxon>Parasitiformes</taxon>
        <taxon>Ixodida</taxon>
        <taxon>Ixodoidea</taxon>
        <taxon>Ixodidae</taxon>
        <taxon>Amblyomminae</taxon>
        <taxon>Amblyomma</taxon>
    </lineage>
</organism>
<evidence type="ECO:0000313" key="2">
    <source>
        <dbReference type="EMBL" id="KAK8775685.1"/>
    </source>
</evidence>
<gene>
    <name evidence="2" type="ORF">V5799_030970</name>
</gene>
<keyword evidence="3" id="KW-1185">Reference proteome</keyword>
<comment type="caution">
    <text evidence="2">The sequence shown here is derived from an EMBL/GenBank/DDBJ whole genome shotgun (WGS) entry which is preliminary data.</text>
</comment>
<dbReference type="AlphaFoldDB" id="A0AAQ4ELM2"/>
<evidence type="ECO:0000313" key="3">
    <source>
        <dbReference type="Proteomes" id="UP001321473"/>
    </source>
</evidence>
<sequence length="108" mass="12225">MTCMEQVTRNDGKFQPPPQVYGSESHGVAPSRGSRPLRAQGWIWARRRKEQRQAVQPFSGVCGLDGARRTRHRRQRRGLGEGPVGTRPVRATQSWRQADGRRCVCSAR</sequence>
<dbReference type="EMBL" id="JARKHS020013832">
    <property type="protein sequence ID" value="KAK8775685.1"/>
    <property type="molecule type" value="Genomic_DNA"/>
</dbReference>
<dbReference type="Proteomes" id="UP001321473">
    <property type="component" value="Unassembled WGS sequence"/>
</dbReference>
<proteinExistence type="predicted"/>
<evidence type="ECO:0000256" key="1">
    <source>
        <dbReference type="SAM" id="MobiDB-lite"/>
    </source>
</evidence>
<feature type="region of interest" description="Disordered" evidence="1">
    <location>
        <begin position="1"/>
        <end position="35"/>
    </location>
</feature>
<accession>A0AAQ4ELM2</accession>
<feature type="region of interest" description="Disordered" evidence="1">
    <location>
        <begin position="56"/>
        <end position="95"/>
    </location>
</feature>
<reference evidence="2 3" key="1">
    <citation type="journal article" date="2023" name="Arcadia Sci">
        <title>De novo assembly of a long-read Amblyomma americanum tick genome.</title>
        <authorList>
            <person name="Chou S."/>
            <person name="Poskanzer K.E."/>
            <person name="Rollins M."/>
            <person name="Thuy-Boun P.S."/>
        </authorList>
    </citation>
    <scope>NUCLEOTIDE SEQUENCE [LARGE SCALE GENOMIC DNA]</scope>
    <source>
        <strain evidence="2">F_SG_1</strain>
        <tissue evidence="2">Salivary glands</tissue>
    </source>
</reference>
<name>A0AAQ4ELM2_AMBAM</name>